<protein>
    <submittedName>
        <fullName evidence="1">Uncharacterized protein</fullName>
    </submittedName>
</protein>
<reference evidence="2" key="1">
    <citation type="journal article" date="2014" name="Proc. Natl. Acad. Sci. U.S.A.">
        <title>Extensive sampling of basidiomycete genomes demonstrates inadequacy of the white-rot/brown-rot paradigm for wood decay fungi.</title>
        <authorList>
            <person name="Riley R."/>
            <person name="Salamov A.A."/>
            <person name="Brown D.W."/>
            <person name="Nagy L.G."/>
            <person name="Floudas D."/>
            <person name="Held B.W."/>
            <person name="Levasseur A."/>
            <person name="Lombard V."/>
            <person name="Morin E."/>
            <person name="Otillar R."/>
            <person name="Lindquist E.A."/>
            <person name="Sun H."/>
            <person name="LaButti K.M."/>
            <person name="Schmutz J."/>
            <person name="Jabbour D."/>
            <person name="Luo H."/>
            <person name="Baker S.E."/>
            <person name="Pisabarro A.G."/>
            <person name="Walton J.D."/>
            <person name="Blanchette R.A."/>
            <person name="Henrissat B."/>
            <person name="Martin F."/>
            <person name="Cullen D."/>
            <person name="Hibbett D.S."/>
            <person name="Grigoriev I.V."/>
        </authorList>
    </citation>
    <scope>NUCLEOTIDE SEQUENCE [LARGE SCALE GENOMIC DNA]</scope>
    <source>
        <strain evidence="2">MUCL 33604</strain>
    </source>
</reference>
<dbReference type="OrthoDB" id="2626000at2759"/>
<gene>
    <name evidence="1" type="ORF">JAAARDRAFT_210664</name>
</gene>
<evidence type="ECO:0000313" key="1">
    <source>
        <dbReference type="EMBL" id="KDQ52273.1"/>
    </source>
</evidence>
<dbReference type="HOGENOM" id="CLU_1124699_0_0_1"/>
<keyword evidence="2" id="KW-1185">Reference proteome</keyword>
<organism evidence="1 2">
    <name type="scientific">Jaapia argillacea MUCL 33604</name>
    <dbReference type="NCBI Taxonomy" id="933084"/>
    <lineage>
        <taxon>Eukaryota</taxon>
        <taxon>Fungi</taxon>
        <taxon>Dikarya</taxon>
        <taxon>Basidiomycota</taxon>
        <taxon>Agaricomycotina</taxon>
        <taxon>Agaricomycetes</taxon>
        <taxon>Agaricomycetidae</taxon>
        <taxon>Jaapiales</taxon>
        <taxon>Jaapiaceae</taxon>
        <taxon>Jaapia</taxon>
    </lineage>
</organism>
<dbReference type="Proteomes" id="UP000027265">
    <property type="component" value="Unassembled WGS sequence"/>
</dbReference>
<dbReference type="EMBL" id="KL197741">
    <property type="protein sequence ID" value="KDQ52273.1"/>
    <property type="molecule type" value="Genomic_DNA"/>
</dbReference>
<sequence>MASQTSQIDTTRTLEILGKIESLGGSAGYQKDPAAFASLEVDPLNAQSLEKAIGDIEKDAAALPPIDGKNDSSVELAKEEIIKMEELEKKDPEAAQGERVLQVLKGVEILGGSAGFQEYISNSVSPDTVLAASAPVQASSNDEWSTCFASGLIAAGVIATSLNIRADGHEGSGFAWGLGIGVGGFAGAFHHAPWHVLKSGTNKFSIEAAAFQAAVHFTLNGESVGTLVSANLGVLATAGFEGNIDWK</sequence>
<name>A0A067PBH1_9AGAM</name>
<accession>A0A067PBH1</accession>
<evidence type="ECO:0000313" key="2">
    <source>
        <dbReference type="Proteomes" id="UP000027265"/>
    </source>
</evidence>
<dbReference type="AlphaFoldDB" id="A0A067PBH1"/>
<proteinExistence type="predicted"/>
<dbReference type="InParanoid" id="A0A067PBH1"/>